<evidence type="ECO:0000313" key="2">
    <source>
        <dbReference type="EMBL" id="CAE8636602.1"/>
    </source>
</evidence>
<organism evidence="2 3">
    <name type="scientific">Polarella glacialis</name>
    <name type="common">Dinoflagellate</name>
    <dbReference type="NCBI Taxonomy" id="89957"/>
    <lineage>
        <taxon>Eukaryota</taxon>
        <taxon>Sar</taxon>
        <taxon>Alveolata</taxon>
        <taxon>Dinophyceae</taxon>
        <taxon>Suessiales</taxon>
        <taxon>Suessiaceae</taxon>
        <taxon>Polarella</taxon>
    </lineage>
</organism>
<accession>A0A813HGI9</accession>
<sequence length="239" mass="24868">MATAEDTCGIPADSWGIFSSPCDGVVWVSSQHAWLAQPVGSGTPTADGSPIPTAEFFAPAELGMEGAKLAAVHRRRAMEAECPALKELPLFPLDLSDLEGAIGNFDDLDEFQASGWPPSCKLVAAGQLEQEMENEKMSGLLPEANLGTSSGSSGHQPAEDMIELEQELQGTAHAGSRSLLVNPGHERQELDEASAELLGRGSCSAPSSGSRRRIAGDGHRVAGTESVPVAAPPNGLGKE</sequence>
<name>A0A813HGI9_POLGL</name>
<keyword evidence="3" id="KW-1185">Reference proteome</keyword>
<feature type="non-terminal residue" evidence="2">
    <location>
        <position position="239"/>
    </location>
</feature>
<dbReference type="AlphaFoldDB" id="A0A813HGI9"/>
<gene>
    <name evidence="2" type="ORF">PGLA1383_LOCUS52028</name>
</gene>
<protein>
    <submittedName>
        <fullName evidence="2">Uncharacterized protein</fullName>
    </submittedName>
</protein>
<evidence type="ECO:0000256" key="1">
    <source>
        <dbReference type="SAM" id="MobiDB-lite"/>
    </source>
</evidence>
<dbReference type="Proteomes" id="UP000654075">
    <property type="component" value="Unassembled WGS sequence"/>
</dbReference>
<dbReference type="EMBL" id="CAJNNV010031522">
    <property type="protein sequence ID" value="CAE8636602.1"/>
    <property type="molecule type" value="Genomic_DNA"/>
</dbReference>
<evidence type="ECO:0000313" key="3">
    <source>
        <dbReference type="Proteomes" id="UP000654075"/>
    </source>
</evidence>
<feature type="region of interest" description="Disordered" evidence="1">
    <location>
        <begin position="186"/>
        <end position="239"/>
    </location>
</feature>
<comment type="caution">
    <text evidence="2">The sequence shown here is derived from an EMBL/GenBank/DDBJ whole genome shotgun (WGS) entry which is preliminary data.</text>
</comment>
<reference evidence="2" key="1">
    <citation type="submission" date="2021-02" db="EMBL/GenBank/DDBJ databases">
        <authorList>
            <person name="Dougan E. K."/>
            <person name="Rhodes N."/>
            <person name="Thang M."/>
            <person name="Chan C."/>
        </authorList>
    </citation>
    <scope>NUCLEOTIDE SEQUENCE</scope>
</reference>
<proteinExistence type="predicted"/>